<dbReference type="RefSeq" id="WP_249250882.1">
    <property type="nucleotide sequence ID" value="NZ_JAKIKT010000014.1"/>
</dbReference>
<proteinExistence type="predicted"/>
<dbReference type="Proteomes" id="UP001202831">
    <property type="component" value="Unassembled WGS sequence"/>
</dbReference>
<name>A0ABT0NDY0_9GAMM</name>
<evidence type="ECO:0000256" key="1">
    <source>
        <dbReference type="SAM" id="SignalP"/>
    </source>
</evidence>
<keyword evidence="3" id="KW-1185">Reference proteome</keyword>
<gene>
    <name evidence="2" type="ORF">L2725_21630</name>
</gene>
<dbReference type="EMBL" id="JAKIKT010000014">
    <property type="protein sequence ID" value="MCL2916340.1"/>
    <property type="molecule type" value="Genomic_DNA"/>
</dbReference>
<organism evidence="2 3">
    <name type="scientific">Shewanella corallii</name>
    <dbReference type="NCBI Taxonomy" id="560080"/>
    <lineage>
        <taxon>Bacteria</taxon>
        <taxon>Pseudomonadati</taxon>
        <taxon>Pseudomonadota</taxon>
        <taxon>Gammaproteobacteria</taxon>
        <taxon>Alteromonadales</taxon>
        <taxon>Shewanellaceae</taxon>
        <taxon>Shewanella</taxon>
    </lineage>
</organism>
<feature type="chain" id="PRO_5046780680" description="Lipocalin-like domain-containing protein" evidence="1">
    <location>
        <begin position="27"/>
        <end position="172"/>
    </location>
</feature>
<accession>A0ABT0NDY0</accession>
<evidence type="ECO:0008006" key="4">
    <source>
        <dbReference type="Google" id="ProtNLM"/>
    </source>
</evidence>
<reference evidence="2 3" key="1">
    <citation type="submission" date="2022-01" db="EMBL/GenBank/DDBJ databases">
        <title>Whole genome-based taxonomy of the Shewanellaceae.</title>
        <authorList>
            <person name="Martin-Rodriguez A.J."/>
        </authorList>
    </citation>
    <scope>NUCLEOTIDE SEQUENCE [LARGE SCALE GENOMIC DNA]</scope>
    <source>
        <strain evidence="2 3">DSM 21332</strain>
    </source>
</reference>
<comment type="caution">
    <text evidence="2">The sequence shown here is derived from an EMBL/GenBank/DDBJ whole genome shotgun (WGS) entry which is preliminary data.</text>
</comment>
<evidence type="ECO:0000313" key="2">
    <source>
        <dbReference type="EMBL" id="MCL2916340.1"/>
    </source>
</evidence>
<feature type="signal peptide" evidence="1">
    <location>
        <begin position="1"/>
        <end position="26"/>
    </location>
</feature>
<sequence>MKFKFGKAALVALSTGSVLLSSNLMAMDAEQLEGSWELVSGRYLDGNGKWVEYKTLGLEAIKVVADGHFSFTTVAPDKKNKGKTKALWAAGSGHFILDGNQYTEYPTLNSFKVPEGQGFSFQFKLVGDQWHTQRIEDGVLKEEEVWRRLPNNTASSAKVTVTEVTEPATQDK</sequence>
<protein>
    <recommendedName>
        <fullName evidence="4">Lipocalin-like domain-containing protein</fullName>
    </recommendedName>
</protein>
<evidence type="ECO:0000313" key="3">
    <source>
        <dbReference type="Proteomes" id="UP001202831"/>
    </source>
</evidence>
<keyword evidence="1" id="KW-0732">Signal</keyword>